<keyword evidence="2" id="KW-0812">Transmembrane</keyword>
<keyword evidence="2" id="KW-1133">Transmembrane helix</keyword>
<protein>
    <submittedName>
        <fullName evidence="3">Uncharacterized protein</fullName>
    </submittedName>
</protein>
<accession>A0ABP1DRM9</accession>
<dbReference type="Proteomes" id="UP001497453">
    <property type="component" value="Chromosome 5"/>
</dbReference>
<dbReference type="EMBL" id="OZ037948">
    <property type="protein sequence ID" value="CAL1709604.1"/>
    <property type="molecule type" value="Genomic_DNA"/>
</dbReference>
<reference evidence="4" key="1">
    <citation type="submission" date="2024-04" db="EMBL/GenBank/DDBJ databases">
        <authorList>
            <person name="Shaw F."/>
            <person name="Minotto A."/>
        </authorList>
    </citation>
    <scope>NUCLEOTIDE SEQUENCE [LARGE SCALE GENOMIC DNA]</scope>
</reference>
<keyword evidence="4" id="KW-1185">Reference proteome</keyword>
<feature type="transmembrane region" description="Helical" evidence="2">
    <location>
        <begin position="106"/>
        <end position="130"/>
    </location>
</feature>
<feature type="transmembrane region" description="Helical" evidence="2">
    <location>
        <begin position="80"/>
        <end position="100"/>
    </location>
</feature>
<keyword evidence="2" id="KW-0472">Membrane</keyword>
<dbReference type="Pfam" id="PF16015">
    <property type="entry name" value="Promethin"/>
    <property type="match status" value="1"/>
</dbReference>
<feature type="compositionally biased region" description="Acidic residues" evidence="1">
    <location>
        <begin position="163"/>
        <end position="172"/>
    </location>
</feature>
<evidence type="ECO:0000313" key="4">
    <source>
        <dbReference type="Proteomes" id="UP001497453"/>
    </source>
</evidence>
<feature type="region of interest" description="Disordered" evidence="1">
    <location>
        <begin position="159"/>
        <end position="222"/>
    </location>
</feature>
<organism evidence="3 4">
    <name type="scientific">Somion occarium</name>
    <dbReference type="NCBI Taxonomy" id="3059160"/>
    <lineage>
        <taxon>Eukaryota</taxon>
        <taxon>Fungi</taxon>
        <taxon>Dikarya</taxon>
        <taxon>Basidiomycota</taxon>
        <taxon>Agaricomycotina</taxon>
        <taxon>Agaricomycetes</taxon>
        <taxon>Polyporales</taxon>
        <taxon>Cerrenaceae</taxon>
        <taxon>Somion</taxon>
    </lineage>
</organism>
<proteinExistence type="predicted"/>
<name>A0ABP1DRM9_9APHY</name>
<feature type="transmembrane region" description="Helical" evidence="2">
    <location>
        <begin position="52"/>
        <end position="73"/>
    </location>
</feature>
<evidence type="ECO:0000313" key="3">
    <source>
        <dbReference type="EMBL" id="CAL1709604.1"/>
    </source>
</evidence>
<evidence type="ECO:0000256" key="1">
    <source>
        <dbReference type="SAM" id="MobiDB-lite"/>
    </source>
</evidence>
<evidence type="ECO:0000256" key="2">
    <source>
        <dbReference type="SAM" id="Phobius"/>
    </source>
</evidence>
<gene>
    <name evidence="3" type="ORF">GFSPODELE1_LOCUS7420</name>
</gene>
<sequence length="222" mass="24322">MSTMNKEDLQSYFERSATIVLQIFDKVEAAYVRPGLNALIRSFQTKPLHSTFLSTFALLSFLPFVAFIGFSLFVLGSSLFFALATALAVSAAAITVFGFILAITLIILFFVSVFLTMAVLGSLLALRLIFLVRSNGPRGGVTEWAQETRSRVYAPKDLKSESVEPDVEEDEATSTPQAEEKDEDAQDEHEERSNSSMSVGSTVVVAGQEGKYDPDVNAKLEE</sequence>
<feature type="compositionally biased region" description="Basic and acidic residues" evidence="1">
    <location>
        <begin position="210"/>
        <end position="222"/>
    </location>
</feature>